<proteinExistence type="predicted"/>
<protein>
    <recommendedName>
        <fullName evidence="4">PQ loop repeat-containing protein</fullName>
    </recommendedName>
</protein>
<organism evidence="2 3">
    <name type="scientific">Proteiniborus ethanoligenes</name>
    <dbReference type="NCBI Taxonomy" id="415015"/>
    <lineage>
        <taxon>Bacteria</taxon>
        <taxon>Bacillati</taxon>
        <taxon>Bacillota</taxon>
        <taxon>Clostridia</taxon>
        <taxon>Eubacteriales</taxon>
        <taxon>Proteiniborus</taxon>
    </lineage>
</organism>
<keyword evidence="1" id="KW-0472">Membrane</keyword>
<evidence type="ECO:0008006" key="4">
    <source>
        <dbReference type="Google" id="ProtNLM"/>
    </source>
</evidence>
<evidence type="ECO:0000313" key="2">
    <source>
        <dbReference type="EMBL" id="SDY95352.1"/>
    </source>
</evidence>
<evidence type="ECO:0000256" key="1">
    <source>
        <dbReference type="SAM" id="Phobius"/>
    </source>
</evidence>
<keyword evidence="1" id="KW-1133">Transmembrane helix</keyword>
<reference evidence="2 3" key="1">
    <citation type="submission" date="2016-10" db="EMBL/GenBank/DDBJ databases">
        <authorList>
            <person name="de Groot N.N."/>
        </authorList>
    </citation>
    <scope>NUCLEOTIDE SEQUENCE [LARGE SCALE GENOMIC DNA]</scope>
    <source>
        <strain evidence="2 3">DSM 21650</strain>
    </source>
</reference>
<keyword evidence="3" id="KW-1185">Reference proteome</keyword>
<feature type="transmembrane region" description="Helical" evidence="1">
    <location>
        <begin position="34"/>
        <end position="54"/>
    </location>
</feature>
<accession>A0A1H3P2K4</accession>
<dbReference type="AlphaFoldDB" id="A0A1H3P2K4"/>
<gene>
    <name evidence="2" type="ORF">SAMN05660462_01347</name>
</gene>
<evidence type="ECO:0000313" key="3">
    <source>
        <dbReference type="Proteomes" id="UP000198625"/>
    </source>
</evidence>
<dbReference type="Proteomes" id="UP000198625">
    <property type="component" value="Unassembled WGS sequence"/>
</dbReference>
<name>A0A1H3P2K4_9FIRM</name>
<dbReference type="EMBL" id="FNQE01000012">
    <property type="protein sequence ID" value="SDY95352.1"/>
    <property type="molecule type" value="Genomic_DNA"/>
</dbReference>
<keyword evidence="1" id="KW-0812">Transmembrane</keyword>
<feature type="transmembrane region" description="Helical" evidence="1">
    <location>
        <begin position="60"/>
        <end position="78"/>
    </location>
</feature>
<dbReference type="STRING" id="415015.SAMN05660462_01347"/>
<sequence length="87" mass="10138">MSIFEVIMLLCFGLAWPFSIHKSYKTKTSEGKSLIFFIVIIIGYISGIINKILYRYDHVVFLYGLNATMVFVDAMLYLRYKKINKNA</sequence>
<feature type="transmembrane region" description="Helical" evidence="1">
    <location>
        <begin position="6"/>
        <end position="22"/>
    </location>
</feature>
<dbReference type="OrthoDB" id="5827at2"/>
<dbReference type="RefSeq" id="WP_091728954.1">
    <property type="nucleotide sequence ID" value="NZ_FNQE01000012.1"/>
</dbReference>